<organism evidence="2 3">
    <name type="scientific">Deinococcus soli</name>
    <name type="common">ex Cha et al. 2016</name>
    <dbReference type="NCBI Taxonomy" id="1309411"/>
    <lineage>
        <taxon>Bacteria</taxon>
        <taxon>Thermotogati</taxon>
        <taxon>Deinococcota</taxon>
        <taxon>Deinococci</taxon>
        <taxon>Deinococcales</taxon>
        <taxon>Deinococcaceae</taxon>
        <taxon>Deinococcus</taxon>
    </lineage>
</organism>
<name>A0AAE3XBG1_9DEIO</name>
<dbReference type="Proteomes" id="UP001185331">
    <property type="component" value="Unassembled WGS sequence"/>
</dbReference>
<reference evidence="2" key="1">
    <citation type="submission" date="2023-07" db="EMBL/GenBank/DDBJ databases">
        <title>Sorghum-associated microbial communities from plants grown in Nebraska, USA.</title>
        <authorList>
            <person name="Schachtman D."/>
        </authorList>
    </citation>
    <scope>NUCLEOTIDE SEQUENCE</scope>
    <source>
        <strain evidence="2">BE330</strain>
    </source>
</reference>
<comment type="caution">
    <text evidence="2">The sequence shown here is derived from an EMBL/GenBank/DDBJ whole genome shotgun (WGS) entry which is preliminary data.</text>
</comment>
<evidence type="ECO:0000313" key="3">
    <source>
        <dbReference type="Proteomes" id="UP001185331"/>
    </source>
</evidence>
<sequence length="247" mass="26577">MTLLEHAQARSKAVPSHPAQVSVTHTLHRMYPPLPTGHSRLRTYLTFIDNSQTSALLNCTLDARCGLTLGDPWLPDGVPVLILDGLPIIASTRQRPSVAIIHPTNPVPPGVPSTAEELHVMLGAGAPIPHPIMAVEDLATIIKQGQPYLPVLNPTFRPDLPDLLRVNRAATIDAVCFPVLFLTVGFASAAPMFNVLDTVSTGKSLGTSLLVGACLLIGFPAVLFLLAHIMHAPFQWRSARRTRQLGL</sequence>
<dbReference type="EMBL" id="JAVDQK010000004">
    <property type="protein sequence ID" value="MDR6218412.1"/>
    <property type="molecule type" value="Genomic_DNA"/>
</dbReference>
<evidence type="ECO:0000256" key="1">
    <source>
        <dbReference type="SAM" id="Phobius"/>
    </source>
</evidence>
<feature type="transmembrane region" description="Helical" evidence="1">
    <location>
        <begin position="205"/>
        <end position="227"/>
    </location>
</feature>
<dbReference type="AlphaFoldDB" id="A0AAE3XBG1"/>
<feature type="transmembrane region" description="Helical" evidence="1">
    <location>
        <begin position="174"/>
        <end position="193"/>
    </location>
</feature>
<evidence type="ECO:0000313" key="2">
    <source>
        <dbReference type="EMBL" id="MDR6218412.1"/>
    </source>
</evidence>
<gene>
    <name evidence="2" type="ORF">J2Y00_001975</name>
</gene>
<protein>
    <submittedName>
        <fullName evidence="2">Uncharacterized protein</fullName>
    </submittedName>
</protein>
<keyword evidence="1" id="KW-1133">Transmembrane helix</keyword>
<dbReference type="RefSeq" id="WP_309854876.1">
    <property type="nucleotide sequence ID" value="NZ_JAVDQJ010000005.1"/>
</dbReference>
<proteinExistence type="predicted"/>
<keyword evidence="1" id="KW-0472">Membrane</keyword>
<keyword evidence="1" id="KW-0812">Transmembrane</keyword>
<accession>A0AAE3XBG1</accession>